<dbReference type="Gene3D" id="3.30.230.10">
    <property type="match status" value="1"/>
</dbReference>
<sequence>MSKLIYNKITMIAPAQIANFGGLFDRAGKLCRRPPLGAYDAEGGPGNWMQIERLSGKKGLIELDILVRKCDADGFWDDPVTFSQLLDEINRHPEKDVVRLLTQATCQQIATLSERPIEDGFRITIIIHTPNGQTGLGLGGSASSAAIVIGIDALYGSPIADSSDGQRRLLRLAAEGERIAAGRIFFDNVAPLVVKGDLIYIPPSVGDSPNVLALNCPPNLHVVTITPDFAISTSHMTAVLKDKTVGWQVAESAGDHKMEVMRALMSQDLGLLLKHATNTIIEPIRGQHIKGYSTAKQVVQALNADNPESPRYALGISGSGPTMYVMTGSMEEANHAGYEIHKALNEREQVYSWWFCHSVNPNGAEVIGRESH</sequence>
<keyword evidence="3" id="KW-0547">Nucleotide-binding</keyword>
<dbReference type="RefSeq" id="WP_002685376.1">
    <property type="nucleotide sequence ID" value="NZ_JH600070.1"/>
</dbReference>
<evidence type="ECO:0000313" key="8">
    <source>
        <dbReference type="Proteomes" id="UP000005744"/>
    </source>
</evidence>
<organism evidence="7 8">
    <name type="scientific">Beggiatoa alba B18LD</name>
    <dbReference type="NCBI Taxonomy" id="395493"/>
    <lineage>
        <taxon>Bacteria</taxon>
        <taxon>Pseudomonadati</taxon>
        <taxon>Pseudomonadota</taxon>
        <taxon>Gammaproteobacteria</taxon>
        <taxon>Thiotrichales</taxon>
        <taxon>Thiotrichaceae</taxon>
        <taxon>Beggiatoa</taxon>
    </lineage>
</organism>
<accession>I3CFP1</accession>
<dbReference type="AlphaFoldDB" id="I3CFP1"/>
<keyword evidence="8" id="KW-1185">Reference proteome</keyword>
<evidence type="ECO:0000256" key="3">
    <source>
        <dbReference type="ARBA" id="ARBA00022741"/>
    </source>
</evidence>
<dbReference type="GO" id="GO:0016301">
    <property type="term" value="F:kinase activity"/>
    <property type="evidence" value="ECO:0007669"/>
    <property type="project" value="UniProtKB-KW"/>
</dbReference>
<dbReference type="InterPro" id="IPR036554">
    <property type="entry name" value="GHMP_kinase_C_sf"/>
</dbReference>
<dbReference type="OrthoDB" id="9769912at2"/>
<dbReference type="GO" id="GO:0005524">
    <property type="term" value="F:ATP binding"/>
    <property type="evidence" value="ECO:0007669"/>
    <property type="project" value="UniProtKB-KW"/>
</dbReference>
<dbReference type="eggNOG" id="COG0083">
    <property type="taxonomic scope" value="Bacteria"/>
</dbReference>
<name>I3CFP1_9GAMM</name>
<protein>
    <submittedName>
        <fullName evidence="7">Homoserine kinase</fullName>
    </submittedName>
</protein>
<dbReference type="PANTHER" id="PTHR20861">
    <property type="entry name" value="HOMOSERINE/4-DIPHOSPHOCYTIDYL-2-C-METHYL-D-ERYTHRITOL KINASE"/>
    <property type="match status" value="1"/>
</dbReference>
<dbReference type="Gene3D" id="3.30.70.890">
    <property type="entry name" value="GHMP kinase, C-terminal domain"/>
    <property type="match status" value="1"/>
</dbReference>
<keyword evidence="4 7" id="KW-0418">Kinase</keyword>
<dbReference type="InterPro" id="IPR006204">
    <property type="entry name" value="GHMP_kinase_N_dom"/>
</dbReference>
<dbReference type="SUPFAM" id="SSF54211">
    <property type="entry name" value="Ribosomal protein S5 domain 2-like"/>
    <property type="match status" value="1"/>
</dbReference>
<dbReference type="STRING" id="395493.BegalDRAFT_1553"/>
<dbReference type="GO" id="GO:0008652">
    <property type="term" value="P:amino acid biosynthetic process"/>
    <property type="evidence" value="ECO:0007669"/>
    <property type="project" value="UniProtKB-KW"/>
</dbReference>
<dbReference type="InterPro" id="IPR014721">
    <property type="entry name" value="Ribsml_uS5_D2-typ_fold_subgr"/>
</dbReference>
<dbReference type="SUPFAM" id="SSF55060">
    <property type="entry name" value="GHMP Kinase, C-terminal domain"/>
    <property type="match status" value="1"/>
</dbReference>
<dbReference type="InterPro" id="IPR020568">
    <property type="entry name" value="Ribosomal_Su5_D2-typ_SF"/>
</dbReference>
<feature type="domain" description="GHMP kinase N-terminal" evidence="6">
    <location>
        <begin position="116"/>
        <end position="194"/>
    </location>
</feature>
<evidence type="ECO:0000256" key="5">
    <source>
        <dbReference type="ARBA" id="ARBA00022840"/>
    </source>
</evidence>
<dbReference type="Proteomes" id="UP000005744">
    <property type="component" value="Unassembled WGS sequence"/>
</dbReference>
<proteinExistence type="predicted"/>
<reference evidence="7 8" key="1">
    <citation type="submission" date="2011-11" db="EMBL/GenBank/DDBJ databases">
        <title>Improved High-Quality Draft sequence of Beggiatoa alba B18lD.</title>
        <authorList>
            <consortium name="US DOE Joint Genome Institute"/>
            <person name="Lucas S."/>
            <person name="Han J."/>
            <person name="Lapidus A."/>
            <person name="Cheng J.-F."/>
            <person name="Goodwin L."/>
            <person name="Pitluck S."/>
            <person name="Peters L."/>
            <person name="Mikhailova N."/>
            <person name="Held B."/>
            <person name="Detter J.C."/>
            <person name="Han C."/>
            <person name="Tapia R."/>
            <person name="Land M."/>
            <person name="Hauser L."/>
            <person name="Kyrpides N."/>
            <person name="Ivanova N."/>
            <person name="Pagani I."/>
            <person name="Samuel K."/>
            <person name="Teske A."/>
            <person name="Mueller J."/>
            <person name="Woyke T."/>
        </authorList>
    </citation>
    <scope>NUCLEOTIDE SEQUENCE [LARGE SCALE GENOMIC DNA]</scope>
    <source>
        <strain evidence="7 8">B18LD</strain>
    </source>
</reference>
<keyword evidence="2" id="KW-0808">Transferase</keyword>
<evidence type="ECO:0000256" key="2">
    <source>
        <dbReference type="ARBA" id="ARBA00022679"/>
    </source>
</evidence>
<keyword evidence="5" id="KW-0067">ATP-binding</keyword>
<gene>
    <name evidence="7" type="ORF">BegalDRAFT_1553</name>
</gene>
<keyword evidence="1" id="KW-0028">Amino-acid biosynthesis</keyword>
<evidence type="ECO:0000256" key="4">
    <source>
        <dbReference type="ARBA" id="ARBA00022777"/>
    </source>
</evidence>
<dbReference type="HOGENOM" id="CLU_743281_0_0_6"/>
<evidence type="ECO:0000256" key="1">
    <source>
        <dbReference type="ARBA" id="ARBA00022605"/>
    </source>
</evidence>
<evidence type="ECO:0000259" key="6">
    <source>
        <dbReference type="Pfam" id="PF00288"/>
    </source>
</evidence>
<evidence type="ECO:0000313" key="7">
    <source>
        <dbReference type="EMBL" id="EIJ42434.1"/>
    </source>
</evidence>
<dbReference type="PRINTS" id="PR00958">
    <property type="entry name" value="HOMSERKINASE"/>
</dbReference>
<dbReference type="EMBL" id="JH600070">
    <property type="protein sequence ID" value="EIJ42434.1"/>
    <property type="molecule type" value="Genomic_DNA"/>
</dbReference>
<dbReference type="Pfam" id="PF00288">
    <property type="entry name" value="GHMP_kinases_N"/>
    <property type="match status" value="1"/>
</dbReference>
<dbReference type="PANTHER" id="PTHR20861:SF1">
    <property type="entry name" value="HOMOSERINE KINASE"/>
    <property type="match status" value="1"/>
</dbReference>